<dbReference type="InterPro" id="IPR019533">
    <property type="entry name" value="Peptidase_S26"/>
</dbReference>
<name>A0A7W7H5Q3_9ACTN</name>
<dbReference type="GO" id="GO:0009003">
    <property type="term" value="F:signal peptidase activity"/>
    <property type="evidence" value="ECO:0007669"/>
    <property type="project" value="UniProtKB-EC"/>
</dbReference>
<evidence type="ECO:0000256" key="3">
    <source>
        <dbReference type="ARBA" id="ARBA00022989"/>
    </source>
</evidence>
<organism evidence="8 9">
    <name type="scientific">Actinoplanes octamycinicus</name>
    <dbReference type="NCBI Taxonomy" id="135948"/>
    <lineage>
        <taxon>Bacteria</taxon>
        <taxon>Bacillati</taxon>
        <taxon>Actinomycetota</taxon>
        <taxon>Actinomycetes</taxon>
        <taxon>Micromonosporales</taxon>
        <taxon>Micromonosporaceae</taxon>
        <taxon>Actinoplanes</taxon>
    </lineage>
</organism>
<feature type="region of interest" description="Disordered" evidence="6">
    <location>
        <begin position="167"/>
        <end position="195"/>
    </location>
</feature>
<accession>A0A7W7H5Q3</accession>
<dbReference type="EMBL" id="JACHNB010000001">
    <property type="protein sequence ID" value="MBB4744471.1"/>
    <property type="molecule type" value="Genomic_DNA"/>
</dbReference>
<evidence type="ECO:0000256" key="7">
    <source>
        <dbReference type="SAM" id="Phobius"/>
    </source>
</evidence>
<keyword evidence="9" id="KW-1185">Reference proteome</keyword>
<gene>
    <name evidence="8" type="ORF">BJY16_007930</name>
</gene>
<protein>
    <recommendedName>
        <fullName evidence="5">Signal peptidase I</fullName>
        <ecNumber evidence="5">3.4.21.89</ecNumber>
    </recommendedName>
</protein>
<dbReference type="AlphaFoldDB" id="A0A7W7H5Q3"/>
<evidence type="ECO:0000313" key="8">
    <source>
        <dbReference type="EMBL" id="MBB4744471.1"/>
    </source>
</evidence>
<keyword evidence="4 7" id="KW-0472">Membrane</keyword>
<dbReference type="GO" id="GO:0006465">
    <property type="term" value="P:signal peptide processing"/>
    <property type="evidence" value="ECO:0007669"/>
    <property type="project" value="UniProtKB-UniRule"/>
</dbReference>
<comment type="caution">
    <text evidence="8">The sequence shown here is derived from an EMBL/GenBank/DDBJ whole genome shotgun (WGS) entry which is preliminary data.</text>
</comment>
<evidence type="ECO:0000256" key="6">
    <source>
        <dbReference type="SAM" id="MobiDB-lite"/>
    </source>
</evidence>
<dbReference type="RefSeq" id="WP_185044624.1">
    <property type="nucleotide sequence ID" value="NZ_BAABFG010000005.1"/>
</dbReference>
<evidence type="ECO:0000256" key="1">
    <source>
        <dbReference type="ARBA" id="ARBA00004370"/>
    </source>
</evidence>
<sequence length="195" mass="21452">MTAPEAREWAWFTASVLARILLGTCVVAVLWSILPIAFGWTSAVVISGSMLPRIRPGDVAIAGPVRAGDLKPGMPVLVDNPARPGRLLLHRVVRRNPDGTLVTKGDANAAEDSTPVPPGAVRGLPRLLIRWIGLPVYWHGRGEHRKVLATLVVTLVLLVVAMRREDDDAGPRHARHPRHRRERFRCQPSVPNRRG</sequence>
<keyword evidence="8" id="KW-0378">Hydrolase</keyword>
<feature type="transmembrane region" description="Helical" evidence="7">
    <location>
        <begin position="20"/>
        <end position="46"/>
    </location>
</feature>
<reference evidence="8 9" key="1">
    <citation type="submission" date="2020-08" db="EMBL/GenBank/DDBJ databases">
        <title>Sequencing the genomes of 1000 actinobacteria strains.</title>
        <authorList>
            <person name="Klenk H.-P."/>
        </authorList>
    </citation>
    <scope>NUCLEOTIDE SEQUENCE [LARGE SCALE GENOMIC DNA]</scope>
    <source>
        <strain evidence="8 9">DSM 45809</strain>
    </source>
</reference>
<dbReference type="GO" id="GO:0016020">
    <property type="term" value="C:membrane"/>
    <property type="evidence" value="ECO:0007669"/>
    <property type="project" value="UniProtKB-SubCell"/>
</dbReference>
<dbReference type="SUPFAM" id="SSF51306">
    <property type="entry name" value="LexA/Signal peptidase"/>
    <property type="match status" value="1"/>
</dbReference>
<dbReference type="InterPro" id="IPR036286">
    <property type="entry name" value="LexA/Signal_pep-like_sf"/>
</dbReference>
<feature type="compositionally biased region" description="Basic residues" evidence="6">
    <location>
        <begin position="172"/>
        <end position="183"/>
    </location>
</feature>
<evidence type="ECO:0000256" key="2">
    <source>
        <dbReference type="ARBA" id="ARBA00022692"/>
    </source>
</evidence>
<dbReference type="CDD" id="cd06530">
    <property type="entry name" value="S26_SPase_I"/>
    <property type="match status" value="1"/>
</dbReference>
<dbReference type="PRINTS" id="PR00728">
    <property type="entry name" value="SIGNALPTASE"/>
</dbReference>
<dbReference type="EC" id="3.4.21.89" evidence="5"/>
<dbReference type="InterPro" id="IPR001733">
    <property type="entry name" value="Peptidase_S26B"/>
</dbReference>
<dbReference type="GO" id="GO:0004252">
    <property type="term" value="F:serine-type endopeptidase activity"/>
    <property type="evidence" value="ECO:0007669"/>
    <property type="project" value="UniProtKB-UniRule"/>
</dbReference>
<evidence type="ECO:0000313" key="9">
    <source>
        <dbReference type="Proteomes" id="UP000546162"/>
    </source>
</evidence>
<keyword evidence="3 7" id="KW-1133">Transmembrane helix</keyword>
<dbReference type="NCBIfam" id="TIGR02228">
    <property type="entry name" value="sigpep_I_arch"/>
    <property type="match status" value="1"/>
</dbReference>
<comment type="subcellular location">
    <subcellularLocation>
        <location evidence="1">Membrane</location>
    </subcellularLocation>
</comment>
<dbReference type="Proteomes" id="UP000546162">
    <property type="component" value="Unassembled WGS sequence"/>
</dbReference>
<evidence type="ECO:0000256" key="5">
    <source>
        <dbReference type="NCBIfam" id="TIGR02228"/>
    </source>
</evidence>
<evidence type="ECO:0000256" key="4">
    <source>
        <dbReference type="ARBA" id="ARBA00023136"/>
    </source>
</evidence>
<proteinExistence type="predicted"/>
<keyword evidence="2 7" id="KW-0812">Transmembrane</keyword>